<protein>
    <submittedName>
        <fullName evidence="2">Uncharacterized protein</fullName>
    </submittedName>
</protein>
<gene>
    <name evidence="2" type="ORF">BOA8489_02904</name>
</gene>
<sequence>MESATFAFIALPAFGALVVGYLLTDWRLAGAVASGGFGLLLILPGSAPSLATFALPALLGAAAGALILLPYLRVWPDATVWGRMSVAIIAALAASVANISFFAGSA</sequence>
<organism evidence="2 3">
    <name type="scientific">Boseongicola aestuarii</name>
    <dbReference type="NCBI Taxonomy" id="1470561"/>
    <lineage>
        <taxon>Bacteria</taxon>
        <taxon>Pseudomonadati</taxon>
        <taxon>Pseudomonadota</taxon>
        <taxon>Alphaproteobacteria</taxon>
        <taxon>Rhodobacterales</taxon>
        <taxon>Paracoccaceae</taxon>
        <taxon>Boseongicola</taxon>
    </lineage>
</organism>
<dbReference type="RefSeq" id="WP_093974982.1">
    <property type="nucleotide sequence ID" value="NZ_FXXQ01000010.1"/>
</dbReference>
<proteinExistence type="predicted"/>
<dbReference type="Proteomes" id="UP000201838">
    <property type="component" value="Unassembled WGS sequence"/>
</dbReference>
<feature type="transmembrane region" description="Helical" evidence="1">
    <location>
        <begin position="28"/>
        <end position="47"/>
    </location>
</feature>
<keyword evidence="1" id="KW-1133">Transmembrane helix</keyword>
<evidence type="ECO:0000256" key="1">
    <source>
        <dbReference type="SAM" id="Phobius"/>
    </source>
</evidence>
<dbReference type="OrthoDB" id="9848641at2"/>
<keyword evidence="3" id="KW-1185">Reference proteome</keyword>
<evidence type="ECO:0000313" key="3">
    <source>
        <dbReference type="Proteomes" id="UP000201838"/>
    </source>
</evidence>
<accession>A0A238J3N3</accession>
<keyword evidence="1" id="KW-0812">Transmembrane</keyword>
<feature type="transmembrane region" description="Helical" evidence="1">
    <location>
        <begin position="6"/>
        <end position="23"/>
    </location>
</feature>
<feature type="transmembrane region" description="Helical" evidence="1">
    <location>
        <begin position="53"/>
        <end position="72"/>
    </location>
</feature>
<dbReference type="AlphaFoldDB" id="A0A238J3N3"/>
<name>A0A238J3N3_9RHOB</name>
<feature type="transmembrane region" description="Helical" evidence="1">
    <location>
        <begin position="84"/>
        <end position="103"/>
    </location>
</feature>
<reference evidence="3" key="1">
    <citation type="submission" date="2017-05" db="EMBL/GenBank/DDBJ databases">
        <authorList>
            <person name="Rodrigo-Torres L."/>
            <person name="Arahal R. D."/>
            <person name="Lucena T."/>
        </authorList>
    </citation>
    <scope>NUCLEOTIDE SEQUENCE [LARGE SCALE GENOMIC DNA]</scope>
    <source>
        <strain evidence="3">CECT 8489</strain>
    </source>
</reference>
<keyword evidence="1" id="KW-0472">Membrane</keyword>
<evidence type="ECO:0000313" key="2">
    <source>
        <dbReference type="EMBL" id="SMX24775.1"/>
    </source>
</evidence>
<dbReference type="EMBL" id="FXXQ01000010">
    <property type="protein sequence ID" value="SMX24775.1"/>
    <property type="molecule type" value="Genomic_DNA"/>
</dbReference>